<dbReference type="Proteomes" id="UP000608071">
    <property type="component" value="Unassembled WGS sequence"/>
</dbReference>
<comment type="caution">
    <text evidence="2">The sequence shown here is derived from an EMBL/GenBank/DDBJ whole genome shotgun (WGS) entry which is preliminary data.</text>
</comment>
<dbReference type="Pfam" id="PF03419">
    <property type="entry name" value="Peptidase_U4"/>
    <property type="match status" value="1"/>
</dbReference>
<gene>
    <name evidence="2" type="primary">spoIIGA</name>
    <name evidence="2" type="ORF">H9647_06220</name>
</gene>
<feature type="transmembrane region" description="Helical" evidence="1">
    <location>
        <begin position="58"/>
        <end position="78"/>
    </location>
</feature>
<feature type="transmembrane region" description="Helical" evidence="1">
    <location>
        <begin position="33"/>
        <end position="52"/>
    </location>
</feature>
<dbReference type="PIRSF" id="PIRSF018571">
    <property type="entry name" value="SpoIIGA"/>
    <property type="match status" value="1"/>
</dbReference>
<accession>A0ABR8SVW4</accession>
<reference evidence="2 3" key="1">
    <citation type="submission" date="2020-08" db="EMBL/GenBank/DDBJ databases">
        <title>A Genomic Blueprint of the Chicken Gut Microbiome.</title>
        <authorList>
            <person name="Gilroy R."/>
            <person name="Ravi A."/>
            <person name="Getino M."/>
            <person name="Pursley I."/>
            <person name="Horton D.L."/>
            <person name="Alikhan N.-F."/>
            <person name="Baker D."/>
            <person name="Gharbi K."/>
            <person name="Hall N."/>
            <person name="Watson M."/>
            <person name="Adriaenssens E.M."/>
            <person name="Foster-Nyarko E."/>
            <person name="Jarju S."/>
            <person name="Secka A."/>
            <person name="Antonio M."/>
            <person name="Oren A."/>
            <person name="Chaudhuri R."/>
            <person name="La Ragione R.M."/>
            <person name="Hildebrand F."/>
            <person name="Pallen M.J."/>
        </authorList>
    </citation>
    <scope>NUCLEOTIDE SEQUENCE [LARGE SCALE GENOMIC DNA]</scope>
    <source>
        <strain evidence="2 3">Sa2BVA9</strain>
    </source>
</reference>
<dbReference type="InterPro" id="IPR005081">
    <property type="entry name" value="SpoIIGA"/>
</dbReference>
<sequence>MVVYIDLIFLTNLLIDWVLLFLTAWMQKKKPKWWRMIISSIIGAMYVVMMFVPELTFLYTFLIKFTLSLFMIWTAFGFHSLQAFARTIGTFYVVNFVAAGGILGVHYLLQSSADLFNGILFTTTGGVSFELQVGFWFMFITFFAVLLIFKGVQSSKRKTEQMSVYFGDIIVEIGGVEVTCTGLVDTGNQLTDPLTRTPVTVMEASLWENYLPPSWKGRISEVSADTLIMELDEEFIWQDRLRLIPYRGINKGTSFMLALKPDSVKVMMNGTCYTPKRTLIGLDGGKLSSEGKYQAIIHPEYVQEPAVVKTTAGQTEKPLNVV</sequence>
<dbReference type="NCBIfam" id="TIGR02854">
    <property type="entry name" value="spore_II_GA"/>
    <property type="match status" value="1"/>
</dbReference>
<keyword evidence="1" id="KW-0812">Transmembrane</keyword>
<dbReference type="RefSeq" id="WP_191799435.1">
    <property type="nucleotide sequence ID" value="NZ_JACSQL010000002.1"/>
</dbReference>
<evidence type="ECO:0000256" key="1">
    <source>
        <dbReference type="SAM" id="Phobius"/>
    </source>
</evidence>
<dbReference type="EMBL" id="JACSQL010000002">
    <property type="protein sequence ID" value="MBD7967651.1"/>
    <property type="molecule type" value="Genomic_DNA"/>
</dbReference>
<keyword evidence="1" id="KW-0472">Membrane</keyword>
<proteinExistence type="predicted"/>
<keyword evidence="3" id="KW-1185">Reference proteome</keyword>
<evidence type="ECO:0000313" key="3">
    <source>
        <dbReference type="Proteomes" id="UP000608071"/>
    </source>
</evidence>
<keyword evidence="1" id="KW-1133">Transmembrane helix</keyword>
<feature type="transmembrane region" description="Helical" evidence="1">
    <location>
        <begin position="90"/>
        <end position="109"/>
    </location>
</feature>
<feature type="transmembrane region" description="Helical" evidence="1">
    <location>
        <begin position="6"/>
        <end position="26"/>
    </location>
</feature>
<evidence type="ECO:0000313" key="2">
    <source>
        <dbReference type="EMBL" id="MBD7967651.1"/>
    </source>
</evidence>
<protein>
    <submittedName>
        <fullName evidence="2">Sigma-E processing peptidase SpoIIGA</fullName>
    </submittedName>
</protein>
<feature type="transmembrane region" description="Helical" evidence="1">
    <location>
        <begin position="129"/>
        <end position="149"/>
    </location>
</feature>
<organism evidence="2 3">
    <name type="scientific">Paenibacillus gallinarum</name>
    <dbReference type="NCBI Taxonomy" id="2762232"/>
    <lineage>
        <taxon>Bacteria</taxon>
        <taxon>Bacillati</taxon>
        <taxon>Bacillota</taxon>
        <taxon>Bacilli</taxon>
        <taxon>Bacillales</taxon>
        <taxon>Paenibacillaceae</taxon>
        <taxon>Paenibacillus</taxon>
    </lineage>
</organism>
<name>A0ABR8SVW4_9BACL</name>